<dbReference type="RefSeq" id="WP_269471375.1">
    <property type="nucleotide sequence ID" value="NZ_LR134377.1"/>
</dbReference>
<dbReference type="Proteomes" id="UP000271380">
    <property type="component" value="Chromosome"/>
</dbReference>
<dbReference type="EMBL" id="LR134377">
    <property type="protein sequence ID" value="VEH04893.1"/>
    <property type="molecule type" value="Genomic_DNA"/>
</dbReference>
<evidence type="ECO:0000313" key="1">
    <source>
        <dbReference type="EMBL" id="VEH04893.1"/>
    </source>
</evidence>
<dbReference type="AlphaFoldDB" id="A0AB38VQ49"/>
<name>A0AB38VQ49_9CORY</name>
<proteinExistence type="predicted"/>
<gene>
    <name evidence="1" type="ORF">NCTC949_00324</name>
</gene>
<organism evidence="1 2">
    <name type="scientific">Corynebacterium kutscheri</name>
    <dbReference type="NCBI Taxonomy" id="35755"/>
    <lineage>
        <taxon>Bacteria</taxon>
        <taxon>Bacillati</taxon>
        <taxon>Actinomycetota</taxon>
        <taxon>Actinomycetes</taxon>
        <taxon>Mycobacteriales</taxon>
        <taxon>Corynebacteriaceae</taxon>
        <taxon>Corynebacterium</taxon>
    </lineage>
</organism>
<evidence type="ECO:0000313" key="2">
    <source>
        <dbReference type="Proteomes" id="UP000271380"/>
    </source>
</evidence>
<sequence length="42" mass="4688">MTPVIYLKLSPVITKRAKIMATITPIDEEKVTKTTKVVEQTA</sequence>
<reference evidence="1 2" key="1">
    <citation type="submission" date="2018-12" db="EMBL/GenBank/DDBJ databases">
        <authorList>
            <consortium name="Pathogen Informatics"/>
        </authorList>
    </citation>
    <scope>NUCLEOTIDE SEQUENCE [LARGE SCALE GENOMIC DNA]</scope>
    <source>
        <strain evidence="1 2">NCTC949</strain>
    </source>
</reference>
<accession>A0AB38VQ49</accession>
<protein>
    <submittedName>
        <fullName evidence="1">Uncharacterized protein</fullName>
    </submittedName>
</protein>